<evidence type="ECO:0000313" key="2">
    <source>
        <dbReference type="EMBL" id="WCC80123.1"/>
    </source>
</evidence>
<feature type="transmembrane region" description="Helical" evidence="1">
    <location>
        <begin position="97"/>
        <end position="117"/>
    </location>
</feature>
<reference evidence="2 3" key="1">
    <citation type="submission" date="2023-06" db="EMBL/GenBank/DDBJ databases">
        <title>The Gram-positive Non-spore-bearing Anaerobic Bacilli of Human Feces.</title>
        <authorList>
            <person name="Eggerth A.H."/>
        </authorList>
    </citation>
    <scope>NUCLEOTIDE SEQUENCE [LARGE SCALE GENOMIC DNA]</scope>
    <source>
        <strain evidence="2 3">CBA3108</strain>
    </source>
</reference>
<dbReference type="PANTHER" id="PTHR37422">
    <property type="entry name" value="TEICHURONIC ACID BIOSYNTHESIS PROTEIN TUAE"/>
    <property type="match status" value="1"/>
</dbReference>
<dbReference type="PANTHER" id="PTHR37422:SF13">
    <property type="entry name" value="LIPOPOLYSACCHARIDE BIOSYNTHESIS PROTEIN PA4999-RELATED"/>
    <property type="match status" value="1"/>
</dbReference>
<keyword evidence="1" id="KW-0812">Transmembrane</keyword>
<organism evidence="2 3">
    <name type="scientific">Cutibacterium equinum</name>
    <dbReference type="NCBI Taxonomy" id="3016342"/>
    <lineage>
        <taxon>Bacteria</taxon>
        <taxon>Bacillati</taxon>
        <taxon>Actinomycetota</taxon>
        <taxon>Actinomycetes</taxon>
        <taxon>Propionibacteriales</taxon>
        <taxon>Propionibacteriaceae</taxon>
        <taxon>Cutibacterium</taxon>
    </lineage>
</organism>
<dbReference type="Proteomes" id="UP001212097">
    <property type="component" value="Chromosome"/>
</dbReference>
<feature type="transmembrane region" description="Helical" evidence="1">
    <location>
        <begin position="343"/>
        <end position="368"/>
    </location>
</feature>
<feature type="transmembrane region" description="Helical" evidence="1">
    <location>
        <begin position="42"/>
        <end position="63"/>
    </location>
</feature>
<feature type="transmembrane region" description="Helical" evidence="1">
    <location>
        <begin position="72"/>
        <end position="91"/>
    </location>
</feature>
<proteinExistence type="predicted"/>
<keyword evidence="3" id="KW-1185">Reference proteome</keyword>
<accession>A0ABY7QYK8</accession>
<feature type="transmembrane region" description="Helical" evidence="1">
    <location>
        <begin position="185"/>
        <end position="216"/>
    </location>
</feature>
<keyword evidence="1" id="KW-1133">Transmembrane helix</keyword>
<name>A0ABY7QYK8_9ACTN</name>
<protein>
    <submittedName>
        <fullName evidence="2">Zinc ABC transporter permease</fullName>
    </submittedName>
</protein>
<sequence>MRAEQGSSTLGVKARQAAERIGSIRLPDFLLGMTFVLGRYEIGLPMPIDVALTAGAIAVCAFVRPTVKVRGLGFYALLWAFLLLWVVGVSIHQGQPWAQRSFRWLLLILFSVCLAQGRLLWRSFVAGYAISLIFINIPANFTPLRSPGYEGLLLGFLGDKNVAGMVYAVVGILVLAVVRTTISRVLVFLVFSAALFATGSRTSMMAFAAGCVWVFIRSRLALTFRLLLVLVGWLGIRYVEDNFAEVGVFSDRAGTDWFRETINVATAAKIQASPWYGSGLGTAWVYVLDDRRMLFHDSYAALRVESGIPLLVAVVGLFLFVVWGLADQRTVVSDEQRVVEGAAVAILVCAWKLGEVFFTVPAFIVIGISLCERYGSAFASESETLRSVPPRRNSDVLSLVGPRSQT</sequence>
<feature type="transmembrane region" description="Helical" evidence="1">
    <location>
        <begin position="161"/>
        <end position="178"/>
    </location>
</feature>
<keyword evidence="1" id="KW-0472">Membrane</keyword>
<gene>
    <name evidence="2" type="ORF">O6R08_00725</name>
</gene>
<dbReference type="RefSeq" id="WP_271418306.1">
    <property type="nucleotide sequence ID" value="NZ_CP115668.1"/>
</dbReference>
<feature type="transmembrane region" description="Helical" evidence="1">
    <location>
        <begin position="300"/>
        <end position="323"/>
    </location>
</feature>
<evidence type="ECO:0000256" key="1">
    <source>
        <dbReference type="SAM" id="Phobius"/>
    </source>
</evidence>
<feature type="transmembrane region" description="Helical" evidence="1">
    <location>
        <begin position="124"/>
        <end position="141"/>
    </location>
</feature>
<feature type="transmembrane region" description="Helical" evidence="1">
    <location>
        <begin position="222"/>
        <end position="239"/>
    </location>
</feature>
<dbReference type="InterPro" id="IPR051533">
    <property type="entry name" value="WaaL-like"/>
</dbReference>
<evidence type="ECO:0000313" key="3">
    <source>
        <dbReference type="Proteomes" id="UP001212097"/>
    </source>
</evidence>
<dbReference type="EMBL" id="CP115668">
    <property type="protein sequence ID" value="WCC80123.1"/>
    <property type="molecule type" value="Genomic_DNA"/>
</dbReference>